<dbReference type="InterPro" id="IPR011047">
    <property type="entry name" value="Quinoprotein_ADH-like_sf"/>
</dbReference>
<dbReference type="OrthoDB" id="167314at2759"/>
<dbReference type="PANTHER" id="PTHR35580">
    <property type="entry name" value="CELL SURFACE GLYCOPROTEIN (S-LAYER PROTEIN)-LIKE PROTEIN"/>
    <property type="match status" value="1"/>
</dbReference>
<evidence type="ECO:0000313" key="4">
    <source>
        <dbReference type="EMBL" id="CAL4780133.1"/>
    </source>
</evidence>
<reference evidence="2" key="1">
    <citation type="submission" date="2022-10" db="EMBL/GenBank/DDBJ databases">
        <authorList>
            <person name="Chen Y."/>
            <person name="Dougan E. K."/>
            <person name="Chan C."/>
            <person name="Rhodes N."/>
            <person name="Thang M."/>
        </authorList>
    </citation>
    <scope>NUCLEOTIDE SEQUENCE</scope>
</reference>
<feature type="region of interest" description="Disordered" evidence="1">
    <location>
        <begin position="764"/>
        <end position="785"/>
    </location>
</feature>
<accession>A0A9P1CK18</accession>
<keyword evidence="5" id="KW-1185">Reference proteome</keyword>
<comment type="caution">
    <text evidence="2">The sequence shown here is derived from an EMBL/GenBank/DDBJ whole genome shotgun (WGS) entry which is preliminary data.</text>
</comment>
<dbReference type="InterPro" id="IPR052918">
    <property type="entry name" value="Motility_Chemotaxis_Reg"/>
</dbReference>
<proteinExistence type="predicted"/>
<organism evidence="2">
    <name type="scientific">Cladocopium goreaui</name>
    <dbReference type="NCBI Taxonomy" id="2562237"/>
    <lineage>
        <taxon>Eukaryota</taxon>
        <taxon>Sar</taxon>
        <taxon>Alveolata</taxon>
        <taxon>Dinophyceae</taxon>
        <taxon>Suessiales</taxon>
        <taxon>Symbiodiniaceae</taxon>
        <taxon>Cladocopium</taxon>
    </lineage>
</organism>
<evidence type="ECO:0000313" key="2">
    <source>
        <dbReference type="EMBL" id="CAI3992821.1"/>
    </source>
</evidence>
<dbReference type="AlphaFoldDB" id="A0A9P1CK18"/>
<dbReference type="EMBL" id="CAMXCT020001762">
    <property type="protein sequence ID" value="CAL1146196.1"/>
    <property type="molecule type" value="Genomic_DNA"/>
</dbReference>
<gene>
    <name evidence="2" type="ORF">C1SCF055_LOCUS19617</name>
</gene>
<sequence length="785" mass="82407">MKLDDTGSQQWTYQTGTASADYAFAVETDASGNILLAGSTDGSMQGSNAGDSDIFVMQLDSAGSHQWTVQIGTNMKDVATALRIDASGDLVLAGYTNGDLGNTNAGYKDQGLRSLFNARKNDIFAMKLSSAGSQLWTFQRGSSADDSATALEIDSYGDLILAGWTAGSLDGNSFDGSVDLFAMKVDAQGSWEWTFQTGTAREHWAGSLQIIPSGRILLAGSINNALTSEDILAVELDSAGSLQWKFVAGTTAVDIARAVQLDAQGSLDDLDDLDDLDECSGLNGNANAGSYDDIFVMKAVLRVPDPAPATSGQVSWTFQTGTSVDDVLLGAVLDSCGNVILAGDTKGSLGGSNAGNSNWDVFAVKLSEDGSEVWAYQTGSDQHDQVLGLAVDSFNSIVLTGHTSGSLNSQSHSGQTDIFVMKIDRFKTLQWTYQTGQSSLQEGTGVQVDLWGNIFVAGWTEGDLHGQVSAGDVDAFVMKLSSDGVNQWTVLSGGSAGDYAVNLAMDASGNIVVVGRSYGSFQSNSHAGTSGDEWFAGVDIDSAGNIVVTGNTDGVMGGSSAGSQDVVVLMLDSSGVQQWILQTGTSTSDTGMAAVWDPFGSIFVMATALDSLAGGVAIGDKDVVLLKLDATGNQEWVSQLGTSAKEECMDQLSLGAAGNILVAGSTTGAITGSNAGGEDIFAMMVARFSLSNDELRAPKDTNCTHAHNYHKLDTHSVHNKRVENIHHVKHCHFHHVHNIQRIQHDHSYSAALQGLRHEACHLSHASGHKWSKTTSVGKSTDGKAL</sequence>
<evidence type="ECO:0000313" key="3">
    <source>
        <dbReference type="EMBL" id="CAL1146196.1"/>
    </source>
</evidence>
<evidence type="ECO:0000313" key="5">
    <source>
        <dbReference type="Proteomes" id="UP001152797"/>
    </source>
</evidence>
<name>A0A9P1CK18_9DINO</name>
<evidence type="ECO:0000256" key="1">
    <source>
        <dbReference type="SAM" id="MobiDB-lite"/>
    </source>
</evidence>
<dbReference type="EMBL" id="CAMXCT030001762">
    <property type="protein sequence ID" value="CAL4780133.1"/>
    <property type="molecule type" value="Genomic_DNA"/>
</dbReference>
<reference evidence="3" key="2">
    <citation type="submission" date="2024-04" db="EMBL/GenBank/DDBJ databases">
        <authorList>
            <person name="Chen Y."/>
            <person name="Shah S."/>
            <person name="Dougan E. K."/>
            <person name="Thang M."/>
            <person name="Chan C."/>
        </authorList>
    </citation>
    <scope>NUCLEOTIDE SEQUENCE [LARGE SCALE GENOMIC DNA]</scope>
</reference>
<dbReference type="Proteomes" id="UP001152797">
    <property type="component" value="Unassembled WGS sequence"/>
</dbReference>
<protein>
    <submittedName>
        <fullName evidence="4">Beta-propeller repeat protein</fullName>
    </submittedName>
</protein>
<dbReference type="PANTHER" id="PTHR35580:SF1">
    <property type="entry name" value="PHYTASE-LIKE DOMAIN-CONTAINING PROTEIN"/>
    <property type="match status" value="1"/>
</dbReference>
<dbReference type="EMBL" id="CAMXCT010001762">
    <property type="protein sequence ID" value="CAI3992821.1"/>
    <property type="molecule type" value="Genomic_DNA"/>
</dbReference>
<dbReference type="SUPFAM" id="SSF50998">
    <property type="entry name" value="Quinoprotein alcohol dehydrogenase-like"/>
    <property type="match status" value="2"/>
</dbReference>